<reference evidence="4 5" key="1">
    <citation type="submission" date="2020-03" db="EMBL/GenBank/DDBJ databases">
        <authorList>
            <person name="Bakhshi Ganjeh M."/>
        </authorList>
    </citation>
    <scope>NUCLEOTIDE SEQUENCE [LARGE SCALE GENOMIC DNA]</scope>
    <source>
        <strain evidence="5">Iran 50</strain>
    </source>
</reference>
<evidence type="ECO:0000256" key="1">
    <source>
        <dbReference type="ARBA" id="ARBA00022741"/>
    </source>
</evidence>
<name>A0ABX7UPK4_9GAMM</name>
<dbReference type="EMBL" id="CP050854">
    <property type="protein sequence ID" value="QTF06811.1"/>
    <property type="molecule type" value="Genomic_DNA"/>
</dbReference>
<dbReference type="Pfam" id="PF00005">
    <property type="entry name" value="ABC_tran"/>
    <property type="match status" value="1"/>
</dbReference>
<dbReference type="GO" id="GO:0005524">
    <property type="term" value="F:ATP binding"/>
    <property type="evidence" value="ECO:0007669"/>
    <property type="project" value="UniProtKB-KW"/>
</dbReference>
<evidence type="ECO:0000313" key="5">
    <source>
        <dbReference type="Proteomes" id="UP000671960"/>
    </source>
</evidence>
<dbReference type="InterPro" id="IPR027417">
    <property type="entry name" value="P-loop_NTPase"/>
</dbReference>
<keyword evidence="5" id="KW-1185">Reference proteome</keyword>
<feature type="domain" description="ABC transporter" evidence="3">
    <location>
        <begin position="6"/>
        <end position="232"/>
    </location>
</feature>
<protein>
    <submittedName>
        <fullName evidence="4">ABC transporter ATP-binding protein</fullName>
    </submittedName>
</protein>
<organism evidence="4 5">
    <name type="scientific">Brenneria izadpanahii</name>
    <dbReference type="NCBI Taxonomy" id="2722756"/>
    <lineage>
        <taxon>Bacteria</taxon>
        <taxon>Pseudomonadati</taxon>
        <taxon>Pseudomonadota</taxon>
        <taxon>Gammaproteobacteria</taxon>
        <taxon>Enterobacterales</taxon>
        <taxon>Pectobacteriaceae</taxon>
        <taxon>Brenneria</taxon>
    </lineage>
</organism>
<dbReference type="RefSeq" id="WP_208229480.1">
    <property type="nucleotide sequence ID" value="NZ_CP050854.1"/>
</dbReference>
<dbReference type="InterPro" id="IPR003593">
    <property type="entry name" value="AAA+_ATPase"/>
</dbReference>
<evidence type="ECO:0000259" key="3">
    <source>
        <dbReference type="PROSITE" id="PS50893"/>
    </source>
</evidence>
<proteinExistence type="predicted"/>
<evidence type="ECO:0000256" key="2">
    <source>
        <dbReference type="ARBA" id="ARBA00022840"/>
    </source>
</evidence>
<dbReference type="InterPro" id="IPR015854">
    <property type="entry name" value="ABC_transpr_LolD-like"/>
</dbReference>
<evidence type="ECO:0000313" key="4">
    <source>
        <dbReference type="EMBL" id="QTF06811.1"/>
    </source>
</evidence>
<accession>A0ABX7UPK4</accession>
<dbReference type="PANTHER" id="PTHR24220">
    <property type="entry name" value="IMPORT ATP-BINDING PROTEIN"/>
    <property type="match status" value="1"/>
</dbReference>
<gene>
    <name evidence="4" type="ORF">HC231_01820</name>
</gene>
<keyword evidence="1" id="KW-0547">Nucleotide-binding</keyword>
<dbReference type="SMART" id="SM00382">
    <property type="entry name" value="AAA"/>
    <property type="match status" value="1"/>
</dbReference>
<sequence>MAELLIQGLNVTFPDTSDAVLDIPALHIAAGSLVAVMGPSGSGKTTLVNAITGMDNSGTGSVLWARQDIRRLNEAERDRWRAGHVGLVMQDFHLFPGMNALENVLLPMHFHYWRIPGELRKRAADLLSQVGLSTGGRPVEVLSRGEKQRVAVARALLSSPEIIVADEPTASLDAHSGEQIADLLATLARDNNATLVAITHDKRLASQMTRCLQLEKGRLVADSDSDRQEAKS</sequence>
<dbReference type="InterPro" id="IPR003439">
    <property type="entry name" value="ABC_transporter-like_ATP-bd"/>
</dbReference>
<dbReference type="PROSITE" id="PS50893">
    <property type="entry name" value="ABC_TRANSPORTER_2"/>
    <property type="match status" value="1"/>
</dbReference>
<keyword evidence="2 4" id="KW-0067">ATP-binding</keyword>
<dbReference type="Proteomes" id="UP000671960">
    <property type="component" value="Chromosome"/>
</dbReference>
<dbReference type="Gene3D" id="3.40.50.300">
    <property type="entry name" value="P-loop containing nucleotide triphosphate hydrolases"/>
    <property type="match status" value="1"/>
</dbReference>
<dbReference type="SUPFAM" id="SSF52540">
    <property type="entry name" value="P-loop containing nucleoside triphosphate hydrolases"/>
    <property type="match status" value="1"/>
</dbReference>
<dbReference type="PANTHER" id="PTHR24220:SF611">
    <property type="entry name" value="ATP-BINDING COMPONENT OF ABC TRANSPORTER-RELATED"/>
    <property type="match status" value="1"/>
</dbReference>